<keyword evidence="8" id="KW-0472">Membrane</keyword>
<evidence type="ECO:0000256" key="2">
    <source>
        <dbReference type="ARBA" id="ARBA00022741"/>
    </source>
</evidence>
<dbReference type="InterPro" id="IPR025669">
    <property type="entry name" value="AAA_dom"/>
</dbReference>
<dbReference type="Pfam" id="PF13614">
    <property type="entry name" value="AAA_31"/>
    <property type="match status" value="1"/>
</dbReference>
<evidence type="ECO:0000256" key="3">
    <source>
        <dbReference type="ARBA" id="ARBA00022777"/>
    </source>
</evidence>
<dbReference type="EMBL" id="JADEWC010000006">
    <property type="protein sequence ID" value="MBE9221923.1"/>
    <property type="molecule type" value="Genomic_DNA"/>
</dbReference>
<organism evidence="10 11">
    <name type="scientific">Cyanobacterium stanieri LEGE 03274</name>
    <dbReference type="NCBI Taxonomy" id="1828756"/>
    <lineage>
        <taxon>Bacteria</taxon>
        <taxon>Bacillati</taxon>
        <taxon>Cyanobacteriota</taxon>
        <taxon>Cyanophyceae</taxon>
        <taxon>Oscillatoriophycideae</taxon>
        <taxon>Chroococcales</taxon>
        <taxon>Geminocystaceae</taxon>
        <taxon>Cyanobacterium</taxon>
    </lineage>
</organism>
<evidence type="ECO:0000313" key="10">
    <source>
        <dbReference type="EMBL" id="MBE9221923.1"/>
    </source>
</evidence>
<dbReference type="CDD" id="cd05387">
    <property type="entry name" value="BY-kinase"/>
    <property type="match status" value="1"/>
</dbReference>
<evidence type="ECO:0000313" key="11">
    <source>
        <dbReference type="Proteomes" id="UP000654604"/>
    </source>
</evidence>
<dbReference type="InterPro" id="IPR005702">
    <property type="entry name" value="Wzc-like_C"/>
</dbReference>
<feature type="domain" description="AAA" evidence="9">
    <location>
        <begin position="541"/>
        <end position="666"/>
    </location>
</feature>
<evidence type="ECO:0000256" key="7">
    <source>
        <dbReference type="SAM" id="MobiDB-lite"/>
    </source>
</evidence>
<keyword evidence="8" id="KW-1133">Transmembrane helix</keyword>
<keyword evidence="4" id="KW-0067">ATP-binding</keyword>
<dbReference type="InterPro" id="IPR027417">
    <property type="entry name" value="P-loop_NTPase"/>
</dbReference>
<reference evidence="10 11" key="1">
    <citation type="submission" date="2020-10" db="EMBL/GenBank/DDBJ databases">
        <authorList>
            <person name="Castelo-Branco R."/>
            <person name="Eusebio N."/>
            <person name="Adriana R."/>
            <person name="Vieira A."/>
            <person name="Brugerolle De Fraissinette N."/>
            <person name="Rezende De Castro R."/>
            <person name="Schneider M.P."/>
            <person name="Vasconcelos V."/>
            <person name="Leao P.N."/>
        </authorList>
    </citation>
    <scope>NUCLEOTIDE SEQUENCE [LARGE SCALE GENOMIC DNA]</scope>
    <source>
        <strain evidence="10 11">LEGE 03274</strain>
    </source>
</reference>
<dbReference type="Gene3D" id="3.40.50.300">
    <property type="entry name" value="P-loop containing nucleotide triphosphate hydrolases"/>
    <property type="match status" value="1"/>
</dbReference>
<keyword evidence="3" id="KW-0418">Kinase</keyword>
<dbReference type="Proteomes" id="UP000654604">
    <property type="component" value="Unassembled WGS sequence"/>
</dbReference>
<evidence type="ECO:0000259" key="9">
    <source>
        <dbReference type="Pfam" id="PF13614"/>
    </source>
</evidence>
<evidence type="ECO:0000256" key="6">
    <source>
        <dbReference type="SAM" id="Coils"/>
    </source>
</evidence>
<comment type="caution">
    <text evidence="10">The sequence shown here is derived from an EMBL/GenBank/DDBJ whole genome shotgun (WGS) entry which is preliminary data.</text>
</comment>
<feature type="coiled-coil region" evidence="6">
    <location>
        <begin position="163"/>
        <end position="190"/>
    </location>
</feature>
<sequence>MAPPIVTRFLISLNEHKWLGLIVFTVITGGSFLFTLVPEPERAEDQILAFGRLSVNSPLPIFTSAGEELRSQGRSSNIQDLISQQVIQNIANRIDFNLRQTERAVADLILGLPEEEPAPTATPDNRVPLITFRYDGGRTPEESRTVLQVFMEEIVNESYRINTIRLQNKITDLQTRLNQVREDVREAEQDYYSYISNEGALLLSVQDGSLFGGITSSEQQKRQLDVLLSGIDAEIQTLQEQLQLTPEEAYVSSALSADPIIANLRALILQNDLELERLQTDLRDDHPTMVELREQKALNERLLEERGREVIGTDRVFQPVDGSVRDASNLDQTRAQLAARLIDLQGQRNAVAGQLRAVEEVQNTLRQEYEQFPERQTQQTSLIQEVQAQRVLYETIFAALVDAQSAEAEADSSFTIVQPAFLIREPSPPVPPATSPILIVGIGVVIGFASAMGVVFLFATLDERLHTSKELQDFFGERDVPLLAELPMVQNPEPFRKAMPIIFESDSPYSRFYERFRSNIRRLGGDNTKVVMMASVIADEGRTVTAYNLAIASANAGKRTLLVELDLRDKNPGSRKYFQLQPDPALSINPVSYYDFQGGGNGDLSSLVQRVPEIPNFSIVPSPGFQKQAPAILESSEIKSFLRYVRSQYDFVVIDTPSLSSCNDALLLEPFVDGIVLVTHPGKSLRNLLGTTIDDFIEEELPIIGAVINNVGFDNQEIEPLEDDESSFLNTNYGEDDNDDSSSFFSGDAT</sequence>
<dbReference type="InterPro" id="IPR050445">
    <property type="entry name" value="Bact_polysacc_biosynth/exp"/>
</dbReference>
<keyword evidence="8" id="KW-0812">Transmembrane</keyword>
<keyword evidence="1" id="KW-0808">Transferase</keyword>
<keyword evidence="2" id="KW-0547">Nucleotide-binding</keyword>
<dbReference type="PANTHER" id="PTHR32309:SF31">
    <property type="entry name" value="CAPSULAR EXOPOLYSACCHARIDE FAMILY"/>
    <property type="match status" value="1"/>
</dbReference>
<proteinExistence type="predicted"/>
<feature type="transmembrane region" description="Helical" evidence="8">
    <location>
        <begin position="437"/>
        <end position="459"/>
    </location>
</feature>
<evidence type="ECO:0000256" key="1">
    <source>
        <dbReference type="ARBA" id="ARBA00022679"/>
    </source>
</evidence>
<dbReference type="PANTHER" id="PTHR32309">
    <property type="entry name" value="TYROSINE-PROTEIN KINASE"/>
    <property type="match status" value="1"/>
</dbReference>
<evidence type="ECO:0000256" key="5">
    <source>
        <dbReference type="ARBA" id="ARBA00023137"/>
    </source>
</evidence>
<gene>
    <name evidence="10" type="ORF">IQ215_04355</name>
</gene>
<feature type="region of interest" description="Disordered" evidence="7">
    <location>
        <begin position="724"/>
        <end position="750"/>
    </location>
</feature>
<name>A0ABR9V201_9CHRO</name>
<evidence type="ECO:0000256" key="8">
    <source>
        <dbReference type="SAM" id="Phobius"/>
    </source>
</evidence>
<keyword evidence="6" id="KW-0175">Coiled coil</keyword>
<keyword evidence="5" id="KW-0829">Tyrosine-protein kinase</keyword>
<dbReference type="SUPFAM" id="SSF52540">
    <property type="entry name" value="P-loop containing nucleoside triphosphate hydrolases"/>
    <property type="match status" value="1"/>
</dbReference>
<evidence type="ECO:0000256" key="4">
    <source>
        <dbReference type="ARBA" id="ARBA00022840"/>
    </source>
</evidence>
<accession>A0ABR9V201</accession>
<dbReference type="RefSeq" id="WP_193800101.1">
    <property type="nucleotide sequence ID" value="NZ_JADEWC010000006.1"/>
</dbReference>
<feature type="compositionally biased region" description="Low complexity" evidence="7">
    <location>
        <begin position="741"/>
        <end position="750"/>
    </location>
</feature>
<keyword evidence="11" id="KW-1185">Reference proteome</keyword>
<protein>
    <submittedName>
        <fullName evidence="10">ATPase</fullName>
    </submittedName>
</protein>